<protein>
    <submittedName>
        <fullName evidence="1">Uncharacterized protein</fullName>
    </submittedName>
</protein>
<accession>A0ACB8AKR1</accession>
<proteinExistence type="predicted"/>
<evidence type="ECO:0000313" key="2">
    <source>
        <dbReference type="Proteomes" id="UP000790377"/>
    </source>
</evidence>
<reference evidence="1" key="1">
    <citation type="journal article" date="2021" name="New Phytol.">
        <title>Evolutionary innovations through gain and loss of genes in the ectomycorrhizal Boletales.</title>
        <authorList>
            <person name="Wu G."/>
            <person name="Miyauchi S."/>
            <person name="Morin E."/>
            <person name="Kuo A."/>
            <person name="Drula E."/>
            <person name="Varga T."/>
            <person name="Kohler A."/>
            <person name="Feng B."/>
            <person name="Cao Y."/>
            <person name="Lipzen A."/>
            <person name="Daum C."/>
            <person name="Hundley H."/>
            <person name="Pangilinan J."/>
            <person name="Johnson J."/>
            <person name="Barry K."/>
            <person name="LaButti K."/>
            <person name="Ng V."/>
            <person name="Ahrendt S."/>
            <person name="Min B."/>
            <person name="Choi I.G."/>
            <person name="Park H."/>
            <person name="Plett J.M."/>
            <person name="Magnuson J."/>
            <person name="Spatafora J.W."/>
            <person name="Nagy L.G."/>
            <person name="Henrissat B."/>
            <person name="Grigoriev I.V."/>
            <person name="Yang Z.L."/>
            <person name="Xu J."/>
            <person name="Martin F.M."/>
        </authorList>
    </citation>
    <scope>NUCLEOTIDE SEQUENCE</scope>
    <source>
        <strain evidence="1">ATCC 28755</strain>
    </source>
</reference>
<organism evidence="1 2">
    <name type="scientific">Hygrophoropsis aurantiaca</name>
    <dbReference type="NCBI Taxonomy" id="72124"/>
    <lineage>
        <taxon>Eukaryota</taxon>
        <taxon>Fungi</taxon>
        <taxon>Dikarya</taxon>
        <taxon>Basidiomycota</taxon>
        <taxon>Agaricomycotina</taxon>
        <taxon>Agaricomycetes</taxon>
        <taxon>Agaricomycetidae</taxon>
        <taxon>Boletales</taxon>
        <taxon>Coniophorineae</taxon>
        <taxon>Hygrophoropsidaceae</taxon>
        <taxon>Hygrophoropsis</taxon>
    </lineage>
</organism>
<keyword evidence="2" id="KW-1185">Reference proteome</keyword>
<dbReference type="EMBL" id="MU267618">
    <property type="protein sequence ID" value="KAH7914121.1"/>
    <property type="molecule type" value="Genomic_DNA"/>
</dbReference>
<dbReference type="Proteomes" id="UP000790377">
    <property type="component" value="Unassembled WGS sequence"/>
</dbReference>
<sequence>MAAVSSIHPSRPPNAIPSSLAPNLHVNIFQRGLAISDLDFKDNRYPSLNPDKGAQRTSKMVLAASDIQPWSSVPSTDRKDAHGPLGPPDSYAGVRKGEEQPQEPENRPQNFGDNGNHQQHQPKVDHAVSYAFPPGPSRRVIERYSLEDNSQTTNGNLKDTQLLGKDSSLQGSLTPSQRTPSPSPPAQSASRDIPSSLLPANPRRPSLPGTDIPGPSNLPKFSPNILSTSPTYSPTMGISIPISQNPRAYAQHPTYITPAPAPDPVNPILSPNPPAPPEEICVECAMRDQDMADVVVVGPGIWDRESDVLYEDLLRREQEEEASGAVISECSTKTRARGGRLTEQNLKLWTQMTPREPASRQQTLDNYVKAQRSLLEAEALAHARAMQESLQLEHKMRDTYSQLRRSAYDIGNGIASIDDLGALRLKTTPNAPTGHHLRQPSREVTLLENGLIVEHVDVRREEKEEKERRRRQERRDRSRARKSSRGSMVDVTSLYSVHSLVPHTDSGVGLLPSTRYSGAGSARPASSLTAPIDRQSSLGQVYSQASFSDAHSPGSSPRRSRFFGFRNLSSAWRSQDSLAVSGMSGSMIDMHVALQREANGSRVRSPIGDRSKLSTQRHSQIWPPVVDQEPRPETPDEKPKKKKTGLAKIWKFVKGSTNKEEPSGSVRGSAKSQDKHEDDFPLAPPPPLSYLVERGPGDHITSGTRHASTPSLPSTSSPRNALSSPGMSPPTAPSSLLPSPTSSRPSGMDRDAAERKNSGPTDEKENTDFSSDDISRMTGSRVVHPVNSEPDMRQRLQQATFASANGMTLPINTPIVTLSREKSLPPLPGEPKRRPSNGSTEPRPQTLYTYNPRQGNQEVGDLVPPNAPFYSDVRRQSFGGTSSRPNLGVQTLPLGGDHSRSAGGLYNEFGISRRSLGRLEHIEENPSLPPTPSKRRSKFGFASLLGRKSTPPENVGTHEFPRLNTPVFDGGEDSLTTAYTHSVSRQSGATRMSVTSRKALEERVEQDREFVAYRYPSHDQRLDLIR</sequence>
<name>A0ACB8AKR1_9AGAM</name>
<evidence type="ECO:0000313" key="1">
    <source>
        <dbReference type="EMBL" id="KAH7914121.1"/>
    </source>
</evidence>
<comment type="caution">
    <text evidence="1">The sequence shown here is derived from an EMBL/GenBank/DDBJ whole genome shotgun (WGS) entry which is preliminary data.</text>
</comment>
<gene>
    <name evidence="1" type="ORF">BJ138DRAFT_477378</name>
</gene>